<reference evidence="1" key="1">
    <citation type="submission" date="2014-09" db="EMBL/GenBank/DDBJ databases">
        <authorList>
            <person name="Magalhaes I.L.F."/>
            <person name="Oliveira U."/>
            <person name="Santos F.R."/>
            <person name="Vidigal T.H.D.A."/>
            <person name="Brescovit A.D."/>
            <person name="Santos A.J."/>
        </authorList>
    </citation>
    <scope>NUCLEOTIDE SEQUENCE</scope>
    <source>
        <tissue evidence="1">Shoot tissue taken approximately 20 cm above the soil surface</tissue>
    </source>
</reference>
<evidence type="ECO:0000313" key="1">
    <source>
        <dbReference type="EMBL" id="JAE33050.1"/>
    </source>
</evidence>
<accession>A0A0A9H765</accession>
<dbReference type="EMBL" id="GBRH01164846">
    <property type="protein sequence ID" value="JAE33050.1"/>
    <property type="molecule type" value="Transcribed_RNA"/>
</dbReference>
<sequence>MPSVFGAFRGASMVKSFITTLLQ</sequence>
<proteinExistence type="predicted"/>
<dbReference type="AlphaFoldDB" id="A0A0A9H765"/>
<reference evidence="1" key="2">
    <citation type="journal article" date="2015" name="Data Brief">
        <title>Shoot transcriptome of the giant reed, Arundo donax.</title>
        <authorList>
            <person name="Barrero R.A."/>
            <person name="Guerrero F.D."/>
            <person name="Moolhuijzen P."/>
            <person name="Goolsby J.A."/>
            <person name="Tidwell J."/>
            <person name="Bellgard S.E."/>
            <person name="Bellgard M.I."/>
        </authorList>
    </citation>
    <scope>NUCLEOTIDE SEQUENCE</scope>
    <source>
        <tissue evidence="1">Shoot tissue taken approximately 20 cm above the soil surface</tissue>
    </source>
</reference>
<organism evidence="1">
    <name type="scientific">Arundo donax</name>
    <name type="common">Giant reed</name>
    <name type="synonym">Donax arundinaceus</name>
    <dbReference type="NCBI Taxonomy" id="35708"/>
    <lineage>
        <taxon>Eukaryota</taxon>
        <taxon>Viridiplantae</taxon>
        <taxon>Streptophyta</taxon>
        <taxon>Embryophyta</taxon>
        <taxon>Tracheophyta</taxon>
        <taxon>Spermatophyta</taxon>
        <taxon>Magnoliopsida</taxon>
        <taxon>Liliopsida</taxon>
        <taxon>Poales</taxon>
        <taxon>Poaceae</taxon>
        <taxon>PACMAD clade</taxon>
        <taxon>Arundinoideae</taxon>
        <taxon>Arundineae</taxon>
        <taxon>Arundo</taxon>
    </lineage>
</organism>
<name>A0A0A9H765_ARUDO</name>
<protein>
    <submittedName>
        <fullName evidence="1">Uncharacterized protein</fullName>
    </submittedName>
</protein>